<dbReference type="Gene3D" id="3.60.21.10">
    <property type="match status" value="1"/>
</dbReference>
<evidence type="ECO:0000256" key="10">
    <source>
        <dbReference type="ARBA" id="ARBA00023295"/>
    </source>
</evidence>
<dbReference type="CDD" id="cd00842">
    <property type="entry name" value="MPP_ASMase"/>
    <property type="match status" value="1"/>
</dbReference>
<feature type="chain" id="PRO_5042981549" description="Sphingomyelin phosphodiesterase" evidence="15">
    <location>
        <begin position="22"/>
        <end position="581"/>
    </location>
</feature>
<dbReference type="PIRSF" id="PIRSF000948">
    <property type="entry name" value="Sphingomy_PDE"/>
    <property type="match status" value="1"/>
</dbReference>
<proteinExistence type="inferred from homology"/>
<comment type="subcellular location">
    <subcellularLocation>
        <location evidence="1">Secreted</location>
    </subcellularLocation>
</comment>
<feature type="binding site" evidence="13">
    <location>
        <position position="193"/>
    </location>
    <ligand>
        <name>Zn(2+)</name>
        <dbReference type="ChEBI" id="CHEBI:29105"/>
        <label>1</label>
    </ligand>
</feature>
<keyword evidence="5 15" id="KW-0732">Signal</keyword>
<evidence type="ECO:0000256" key="11">
    <source>
        <dbReference type="ARBA" id="ARBA00059094"/>
    </source>
</evidence>
<evidence type="ECO:0000256" key="12">
    <source>
        <dbReference type="PIRNR" id="PIRNR000948"/>
    </source>
</evidence>
<evidence type="ECO:0000256" key="7">
    <source>
        <dbReference type="ARBA" id="ARBA00022833"/>
    </source>
</evidence>
<evidence type="ECO:0000256" key="2">
    <source>
        <dbReference type="ARBA" id="ARBA00008234"/>
    </source>
</evidence>
<feature type="disulfide bond" evidence="14">
    <location>
        <begin position="55"/>
        <end position="120"/>
    </location>
</feature>
<keyword evidence="9" id="KW-0325">Glycoprotein</keyword>
<keyword evidence="8 14" id="KW-1015">Disulfide bond</keyword>
<evidence type="ECO:0000256" key="9">
    <source>
        <dbReference type="ARBA" id="ARBA00023180"/>
    </source>
</evidence>
<dbReference type="EMBL" id="JAVFKY010000005">
    <property type="protein sequence ID" value="KAK5575486.1"/>
    <property type="molecule type" value="Genomic_DNA"/>
</dbReference>
<feature type="disulfide bond" evidence="14">
    <location>
        <begin position="555"/>
        <end position="559"/>
    </location>
</feature>
<keyword evidence="4 13" id="KW-0479">Metal-binding</keyword>
<sequence length="581" mass="65315">MKSISIVLLVLIGLLASVCFSHEILITEKGQKSLERLDKAALQHGEGIQLSCDVCQIGASLLEDFIKKNASLTEIIKGLSDLCIASKEEQPEVCTGILNNYVPIIVDVLIQSDFTPSQLCGYFKICSITGSSESSSISNSFDNEYRQDSFLRPTMKVMEKKSQYKDLTNQEPLVTKFKGNGTIGYILQISDVHFDPDYKVGSNPNCGRPLCCRDGVGAAGPIGHYLCDIPFSTVELIFQHLATLADQLDFIVWTGDNPPHNVWEQSQTQQEMATATLAQVIQKTFPNTPVLPSLGNHEAYPADQYVLPNSQWLLDSLYTYWAPWLDADALELVKERGYYTSLIKPGLRVMSLNTLENDMINFYNLLPTYLKGPNNQSDWMINTLEQAQSNGEKVLIIGHIPCTVKSASTDGWCTMYEQVVDQFSDIIIGQLYGHTHYDQFVVFSDVATHTKPTGMNYIVPSMTTYQNHEPGYRIYEFDYSTNQIVNFYQYHANITEANESGVLNFQLTYSAKELYNMEDLSPTSWTKVANEMKTNSTMFNDYFENLSSSPNKESCDQACQTKWVCQIFGITSSEFDKCYGV</sequence>
<dbReference type="GO" id="GO:0006685">
    <property type="term" value="P:sphingomyelin catabolic process"/>
    <property type="evidence" value="ECO:0007669"/>
    <property type="project" value="UniProtKB-UniRule"/>
</dbReference>
<dbReference type="GO" id="GO:0004767">
    <property type="term" value="F:sphingomyelin phosphodiesterase activity"/>
    <property type="evidence" value="ECO:0007669"/>
    <property type="project" value="UniProtKB-UniRule"/>
</dbReference>
<dbReference type="Pfam" id="PF05184">
    <property type="entry name" value="SapB_1"/>
    <property type="match status" value="1"/>
</dbReference>
<feature type="disulfide bond" evidence="14">
    <location>
        <begin position="212"/>
        <end position="227"/>
    </location>
</feature>
<dbReference type="PROSITE" id="PS50015">
    <property type="entry name" value="SAP_B"/>
    <property type="match status" value="1"/>
</dbReference>
<evidence type="ECO:0000256" key="15">
    <source>
        <dbReference type="SAM" id="SignalP"/>
    </source>
</evidence>
<feature type="binding site" evidence="13">
    <location>
        <position position="256"/>
    </location>
    <ligand>
        <name>Zn(2+)</name>
        <dbReference type="ChEBI" id="CHEBI:29105"/>
        <label>1</label>
    </ligand>
</feature>
<dbReference type="GO" id="GO:0046513">
    <property type="term" value="P:ceramide biosynthetic process"/>
    <property type="evidence" value="ECO:0007669"/>
    <property type="project" value="UniProtKB-ARBA"/>
</dbReference>
<reference evidence="17 18" key="1">
    <citation type="submission" date="2023-11" db="EMBL/GenBank/DDBJ databases">
        <title>Dfirmibasis_genome.</title>
        <authorList>
            <person name="Edelbroek B."/>
            <person name="Kjellin J."/>
            <person name="Jerlstrom-Hultqvist J."/>
            <person name="Soderbom F."/>
        </authorList>
    </citation>
    <scope>NUCLEOTIDE SEQUENCE [LARGE SCALE GENOMIC DNA]</scope>
    <source>
        <strain evidence="17 18">TNS-C-14</strain>
    </source>
</reference>
<dbReference type="Gene3D" id="1.10.225.10">
    <property type="entry name" value="Saposin-like"/>
    <property type="match status" value="1"/>
</dbReference>
<evidence type="ECO:0000256" key="8">
    <source>
        <dbReference type="ARBA" id="ARBA00023157"/>
    </source>
</evidence>
<evidence type="ECO:0000256" key="4">
    <source>
        <dbReference type="ARBA" id="ARBA00022723"/>
    </source>
</evidence>
<protein>
    <recommendedName>
        <fullName evidence="12">Sphingomyelin phosphodiesterase</fullName>
    </recommendedName>
</protein>
<feature type="binding site" evidence="13">
    <location>
        <position position="191"/>
    </location>
    <ligand>
        <name>Zn(2+)</name>
        <dbReference type="ChEBI" id="CHEBI:29105"/>
        <label>1</label>
    </ligand>
</feature>
<evidence type="ECO:0000313" key="18">
    <source>
        <dbReference type="Proteomes" id="UP001344447"/>
    </source>
</evidence>
<dbReference type="GO" id="GO:0016020">
    <property type="term" value="C:membrane"/>
    <property type="evidence" value="ECO:0007669"/>
    <property type="project" value="GOC"/>
</dbReference>
<comment type="function">
    <text evidence="11 12">Converts sphingomyelin to ceramide.</text>
</comment>
<dbReference type="AlphaFoldDB" id="A0AAN7TT99"/>
<dbReference type="InterPro" id="IPR041805">
    <property type="entry name" value="ASMase/PPN1_MPP"/>
</dbReference>
<dbReference type="PANTHER" id="PTHR10340:SF58">
    <property type="entry name" value="SPHINGOMYELIN PHOSPHODIESTERASE A"/>
    <property type="match status" value="1"/>
</dbReference>
<dbReference type="InterPro" id="IPR029052">
    <property type="entry name" value="Metallo-depent_PP-like"/>
</dbReference>
<evidence type="ECO:0000259" key="16">
    <source>
        <dbReference type="PROSITE" id="PS50015"/>
    </source>
</evidence>
<feature type="binding site" evidence="13">
    <location>
        <position position="256"/>
    </location>
    <ligand>
        <name>Zn(2+)</name>
        <dbReference type="ChEBI" id="CHEBI:29105"/>
        <label>2</label>
    </ligand>
</feature>
<dbReference type="GO" id="GO:0046872">
    <property type="term" value="F:metal ion binding"/>
    <property type="evidence" value="ECO:0007669"/>
    <property type="project" value="UniProtKB-KW"/>
</dbReference>
<keyword evidence="7 13" id="KW-0862">Zinc</keyword>
<dbReference type="Pfam" id="PF19272">
    <property type="entry name" value="ASMase_C"/>
    <property type="match status" value="1"/>
</dbReference>
<evidence type="ECO:0000256" key="14">
    <source>
        <dbReference type="PIRSR" id="PIRSR000948-2"/>
    </source>
</evidence>
<gene>
    <name evidence="17" type="ORF">RB653_006619</name>
</gene>
<comment type="cofactor">
    <cofactor evidence="13">
        <name>Zn(2+)</name>
        <dbReference type="ChEBI" id="CHEBI:29105"/>
    </cofactor>
    <text evidence="13">Binds 2 Zn(2+) ions per subunit.</text>
</comment>
<evidence type="ECO:0000256" key="1">
    <source>
        <dbReference type="ARBA" id="ARBA00004613"/>
    </source>
</evidence>
<feature type="binding site" evidence="13">
    <location>
        <position position="399"/>
    </location>
    <ligand>
        <name>Zn(2+)</name>
        <dbReference type="ChEBI" id="CHEBI:29105"/>
        <label>2</label>
    </ligand>
</feature>
<organism evidence="17 18">
    <name type="scientific">Dictyostelium firmibasis</name>
    <dbReference type="NCBI Taxonomy" id="79012"/>
    <lineage>
        <taxon>Eukaryota</taxon>
        <taxon>Amoebozoa</taxon>
        <taxon>Evosea</taxon>
        <taxon>Eumycetozoa</taxon>
        <taxon>Dictyostelia</taxon>
        <taxon>Dictyosteliales</taxon>
        <taxon>Dictyosteliaceae</taxon>
        <taxon>Dictyostelium</taxon>
    </lineage>
</organism>
<keyword evidence="6 12" id="KW-0378">Hydrolase</keyword>
<evidence type="ECO:0000256" key="3">
    <source>
        <dbReference type="ARBA" id="ARBA00022525"/>
    </source>
</evidence>
<dbReference type="InterPro" id="IPR004843">
    <property type="entry name" value="Calcineurin-like_PHP"/>
</dbReference>
<feature type="signal peptide" evidence="15">
    <location>
        <begin position="1"/>
        <end position="21"/>
    </location>
</feature>
<evidence type="ECO:0000313" key="17">
    <source>
        <dbReference type="EMBL" id="KAK5575486.1"/>
    </source>
</evidence>
<dbReference type="PANTHER" id="PTHR10340">
    <property type="entry name" value="SPHINGOMYELIN PHOSPHODIESTERASE"/>
    <property type="match status" value="1"/>
</dbReference>
<evidence type="ECO:0000256" key="5">
    <source>
        <dbReference type="ARBA" id="ARBA00022729"/>
    </source>
</evidence>
<feature type="binding site" evidence="13">
    <location>
        <position position="434"/>
    </location>
    <ligand>
        <name>Zn(2+)</name>
        <dbReference type="ChEBI" id="CHEBI:29105"/>
        <label>2</label>
    </ligand>
</feature>
<keyword evidence="10 12" id="KW-0326">Glycosidase</keyword>
<evidence type="ECO:0000256" key="6">
    <source>
        <dbReference type="ARBA" id="ARBA00022801"/>
    </source>
</evidence>
<accession>A0AAN7TT99</accession>
<comment type="similarity">
    <text evidence="2 12">Belongs to the acid sphingomyelinase family.</text>
</comment>
<dbReference type="InterPro" id="IPR011001">
    <property type="entry name" value="Saposin-like"/>
</dbReference>
<dbReference type="SUPFAM" id="SSF47862">
    <property type="entry name" value="Saposin"/>
    <property type="match status" value="1"/>
</dbReference>
<feature type="binding site" evidence="13">
    <location>
        <position position="436"/>
    </location>
    <ligand>
        <name>Zn(2+)</name>
        <dbReference type="ChEBI" id="CHEBI:29105"/>
        <label>1</label>
    </ligand>
</feature>
<keyword evidence="3" id="KW-0964">Secreted</keyword>
<dbReference type="SMART" id="SM00741">
    <property type="entry name" value="SapB"/>
    <property type="match status" value="1"/>
</dbReference>
<dbReference type="Pfam" id="PF00149">
    <property type="entry name" value="Metallophos"/>
    <property type="match status" value="1"/>
</dbReference>
<feature type="disulfide bond" evidence="14">
    <location>
        <begin position="83"/>
        <end position="94"/>
    </location>
</feature>
<feature type="binding site" evidence="13">
    <location>
        <position position="296"/>
    </location>
    <ligand>
        <name>Zn(2+)</name>
        <dbReference type="ChEBI" id="CHEBI:29105"/>
        <label>2</label>
    </ligand>
</feature>
<dbReference type="GO" id="GO:0016798">
    <property type="term" value="F:hydrolase activity, acting on glycosyl bonds"/>
    <property type="evidence" value="ECO:0007669"/>
    <property type="project" value="UniProtKB-KW"/>
</dbReference>
<feature type="disulfide bond" evidence="14">
    <location>
        <begin position="206"/>
        <end position="211"/>
    </location>
</feature>
<dbReference type="FunFam" id="1.10.225.10:FF:000010">
    <property type="entry name" value="Sphingomyelin phosphodiesterase"/>
    <property type="match status" value="1"/>
</dbReference>
<keyword evidence="18" id="KW-1185">Reference proteome</keyword>
<dbReference type="InterPro" id="IPR011160">
    <property type="entry name" value="Sphingomy_PDE"/>
</dbReference>
<dbReference type="InterPro" id="IPR007856">
    <property type="entry name" value="SapB_1"/>
</dbReference>
<dbReference type="Proteomes" id="UP001344447">
    <property type="component" value="Unassembled WGS sequence"/>
</dbReference>
<dbReference type="GO" id="GO:0005576">
    <property type="term" value="C:extracellular region"/>
    <property type="evidence" value="ECO:0007669"/>
    <property type="project" value="UniProtKB-SubCell"/>
</dbReference>
<dbReference type="SUPFAM" id="SSF56300">
    <property type="entry name" value="Metallo-dependent phosphatases"/>
    <property type="match status" value="1"/>
</dbReference>
<comment type="caution">
    <text evidence="17">The sequence shown here is derived from an EMBL/GenBank/DDBJ whole genome shotgun (WGS) entry which is preliminary data.</text>
</comment>
<evidence type="ECO:0000256" key="13">
    <source>
        <dbReference type="PIRSR" id="PIRSR000948-1"/>
    </source>
</evidence>
<dbReference type="InterPro" id="IPR045473">
    <property type="entry name" value="ASM_C"/>
</dbReference>
<dbReference type="InterPro" id="IPR008139">
    <property type="entry name" value="SaposinB_dom"/>
</dbReference>
<feature type="domain" description="Saposin B-type" evidence="16">
    <location>
        <begin position="48"/>
        <end position="130"/>
    </location>
</feature>
<name>A0AAN7TT99_9MYCE</name>